<evidence type="ECO:0000313" key="7">
    <source>
        <dbReference type="Proteomes" id="UP001344888"/>
    </source>
</evidence>
<protein>
    <submittedName>
        <fullName evidence="6">Site-specific integrase</fullName>
    </submittedName>
</protein>
<evidence type="ECO:0000259" key="5">
    <source>
        <dbReference type="PROSITE" id="PS51898"/>
    </source>
</evidence>
<keyword evidence="7" id="KW-1185">Reference proteome</keyword>
<dbReference type="SUPFAM" id="SSF56349">
    <property type="entry name" value="DNA breaking-rejoining enzymes"/>
    <property type="match status" value="1"/>
</dbReference>
<dbReference type="CDD" id="cd01189">
    <property type="entry name" value="INT_ICEBs1_C_like"/>
    <property type="match status" value="1"/>
</dbReference>
<keyword evidence="3" id="KW-0238">DNA-binding</keyword>
<dbReference type="InterPro" id="IPR013762">
    <property type="entry name" value="Integrase-like_cat_sf"/>
</dbReference>
<dbReference type="InterPro" id="IPR050808">
    <property type="entry name" value="Phage_Integrase"/>
</dbReference>
<dbReference type="EMBL" id="JARSFG010000015">
    <property type="protein sequence ID" value="MEC1179053.1"/>
    <property type="molecule type" value="Genomic_DNA"/>
</dbReference>
<keyword evidence="4" id="KW-0233">DNA recombination</keyword>
<evidence type="ECO:0000256" key="3">
    <source>
        <dbReference type="ARBA" id="ARBA00023125"/>
    </source>
</evidence>
<dbReference type="Gene3D" id="1.10.150.130">
    <property type="match status" value="1"/>
</dbReference>
<dbReference type="PANTHER" id="PTHR30629:SF2">
    <property type="entry name" value="PROPHAGE INTEGRASE INTS-RELATED"/>
    <property type="match status" value="1"/>
</dbReference>
<reference evidence="6 7" key="1">
    <citation type="submission" date="2023-03" db="EMBL/GenBank/DDBJ databases">
        <title>Bacillus Genome Sequencing.</title>
        <authorList>
            <person name="Dunlap C."/>
        </authorList>
    </citation>
    <scope>NUCLEOTIDE SEQUENCE [LARGE SCALE GENOMIC DNA]</scope>
    <source>
        <strain evidence="6 7">B-59205</strain>
    </source>
</reference>
<dbReference type="GO" id="GO:0003677">
    <property type="term" value="F:DNA binding"/>
    <property type="evidence" value="ECO:0007669"/>
    <property type="project" value="UniProtKB-KW"/>
</dbReference>
<dbReference type="Pfam" id="PF00589">
    <property type="entry name" value="Phage_integrase"/>
    <property type="match status" value="1"/>
</dbReference>
<dbReference type="InterPro" id="IPR028259">
    <property type="entry name" value="AP2-like_int_N"/>
</dbReference>
<dbReference type="Pfam" id="PF14657">
    <property type="entry name" value="Arm-DNA-bind_4"/>
    <property type="match status" value="1"/>
</dbReference>
<gene>
    <name evidence="6" type="ORF">P9B03_11215</name>
</gene>
<dbReference type="InterPro" id="IPR004107">
    <property type="entry name" value="Integrase_SAM-like_N"/>
</dbReference>
<accession>A0AAW9NSP6</accession>
<dbReference type="Proteomes" id="UP001344888">
    <property type="component" value="Unassembled WGS sequence"/>
</dbReference>
<dbReference type="AlphaFoldDB" id="A0AAW9NSP6"/>
<dbReference type="InterPro" id="IPR002104">
    <property type="entry name" value="Integrase_catalytic"/>
</dbReference>
<name>A0AAW9NSP6_9BACL</name>
<dbReference type="PANTHER" id="PTHR30629">
    <property type="entry name" value="PROPHAGE INTEGRASE"/>
    <property type="match status" value="1"/>
</dbReference>
<keyword evidence="2" id="KW-0229">DNA integration</keyword>
<feature type="domain" description="Tyr recombinase" evidence="5">
    <location>
        <begin position="179"/>
        <end position="301"/>
    </location>
</feature>
<evidence type="ECO:0000256" key="4">
    <source>
        <dbReference type="ARBA" id="ARBA00023172"/>
    </source>
</evidence>
<dbReference type="RefSeq" id="WP_326123550.1">
    <property type="nucleotide sequence ID" value="NZ_JARSFG010000015.1"/>
</dbReference>
<dbReference type="InterPro" id="IPR010998">
    <property type="entry name" value="Integrase_recombinase_N"/>
</dbReference>
<comment type="similarity">
    <text evidence="1">Belongs to the 'phage' integrase family.</text>
</comment>
<dbReference type="GO" id="GO:0006310">
    <property type="term" value="P:DNA recombination"/>
    <property type="evidence" value="ECO:0007669"/>
    <property type="project" value="UniProtKB-KW"/>
</dbReference>
<organism evidence="6 7">
    <name type="scientific">Metasolibacillus meyeri</name>
    <dbReference type="NCBI Taxonomy" id="1071052"/>
    <lineage>
        <taxon>Bacteria</taxon>
        <taxon>Bacillati</taxon>
        <taxon>Bacillota</taxon>
        <taxon>Bacilli</taxon>
        <taxon>Bacillales</taxon>
        <taxon>Caryophanaceae</taxon>
        <taxon>Metasolibacillus</taxon>
    </lineage>
</organism>
<evidence type="ECO:0000256" key="1">
    <source>
        <dbReference type="ARBA" id="ARBA00008857"/>
    </source>
</evidence>
<comment type="caution">
    <text evidence="6">The sequence shown here is derived from an EMBL/GenBank/DDBJ whole genome shotgun (WGS) entry which is preliminary data.</text>
</comment>
<dbReference type="PROSITE" id="PS51898">
    <property type="entry name" value="TYR_RECOMBINASE"/>
    <property type="match status" value="1"/>
</dbReference>
<dbReference type="Gene3D" id="1.10.443.10">
    <property type="entry name" value="Intergrase catalytic core"/>
    <property type="match status" value="2"/>
</dbReference>
<sequence length="301" mass="35016">MKQKKVSPIQSYTNKRGDTFYMFQVYLGIDELTGKQKRTTKRGFKTRKEAELALSRIKIQVSEGTYRQVRAETFQELYDLWIVQYEKTVEESTFVKTFGYFKNHILPSMGSYKIDKINIDICQKHFDEWATKLSKARTIKSYAALVLDFGIKRGYIQINPFTHVETRVKTRKVIEIEEKAENFYTREQLIEFLNGCEQSLHYKSFTLLRLLAFTGMRKSEALALTWKDLNLKDNELTISKAIGRGKSAKLYLKSTKTGSSLKEVQDRLGHSDVKTTMDIYTHVTKKAKEGAIQKFATYLEI</sequence>
<proteinExistence type="inferred from homology"/>
<evidence type="ECO:0000256" key="2">
    <source>
        <dbReference type="ARBA" id="ARBA00022908"/>
    </source>
</evidence>
<dbReference type="Pfam" id="PF14659">
    <property type="entry name" value="Phage_int_SAM_3"/>
    <property type="match status" value="1"/>
</dbReference>
<dbReference type="InterPro" id="IPR011010">
    <property type="entry name" value="DNA_brk_join_enz"/>
</dbReference>
<dbReference type="GO" id="GO:0015074">
    <property type="term" value="P:DNA integration"/>
    <property type="evidence" value="ECO:0007669"/>
    <property type="project" value="UniProtKB-KW"/>
</dbReference>
<evidence type="ECO:0000313" key="6">
    <source>
        <dbReference type="EMBL" id="MEC1179053.1"/>
    </source>
</evidence>